<evidence type="ECO:0000256" key="5">
    <source>
        <dbReference type="ARBA" id="ARBA00023187"/>
    </source>
</evidence>
<dbReference type="EMBL" id="CP111015">
    <property type="protein sequence ID" value="WAR01281.1"/>
    <property type="molecule type" value="Genomic_DNA"/>
</dbReference>
<reference evidence="9" key="1">
    <citation type="submission" date="2022-11" db="EMBL/GenBank/DDBJ databases">
        <title>Centuries of genome instability and evolution in soft-shell clam transmissible cancer (bioRxiv).</title>
        <authorList>
            <person name="Hart S.F.M."/>
            <person name="Yonemitsu M.A."/>
            <person name="Giersch R.M."/>
            <person name="Beal B.F."/>
            <person name="Arriagada G."/>
            <person name="Davis B.W."/>
            <person name="Ostrander E.A."/>
            <person name="Goff S.P."/>
            <person name="Metzger M.J."/>
        </authorList>
    </citation>
    <scope>NUCLEOTIDE SEQUENCE</scope>
    <source>
        <strain evidence="9">MELC-2E11</strain>
        <tissue evidence="9">Siphon/mantle</tissue>
    </source>
</reference>
<evidence type="ECO:0000256" key="6">
    <source>
        <dbReference type="ARBA" id="ARBA00023242"/>
    </source>
</evidence>
<evidence type="ECO:0000256" key="2">
    <source>
        <dbReference type="ARBA" id="ARBA00005954"/>
    </source>
</evidence>
<gene>
    <name evidence="9" type="ORF">MAR_007839</name>
</gene>
<evidence type="ECO:0000313" key="10">
    <source>
        <dbReference type="Proteomes" id="UP001164746"/>
    </source>
</evidence>
<feature type="compositionally biased region" description="Low complexity" evidence="7">
    <location>
        <begin position="269"/>
        <end position="287"/>
    </location>
</feature>
<feature type="region of interest" description="Disordered" evidence="7">
    <location>
        <begin position="167"/>
        <end position="301"/>
    </location>
</feature>
<dbReference type="SMART" id="SM01115">
    <property type="entry name" value="cwf21"/>
    <property type="match status" value="1"/>
</dbReference>
<feature type="compositionally biased region" description="Basic residues" evidence="7">
    <location>
        <begin position="185"/>
        <end position="196"/>
    </location>
</feature>
<dbReference type="InterPro" id="IPR051372">
    <property type="entry name" value="CWC21"/>
</dbReference>
<keyword evidence="6" id="KW-0539">Nucleus</keyword>
<feature type="compositionally biased region" description="Basic and acidic residues" evidence="7">
    <location>
        <begin position="172"/>
        <end position="184"/>
    </location>
</feature>
<evidence type="ECO:0000313" key="9">
    <source>
        <dbReference type="EMBL" id="WAR01281.1"/>
    </source>
</evidence>
<keyword evidence="4" id="KW-0747">Spliceosome</keyword>
<protein>
    <submittedName>
        <fullName evidence="9">SRRM2-like protein</fullName>
    </submittedName>
</protein>
<dbReference type="PANTHER" id="PTHR36562">
    <property type="entry name" value="SERINE/ARGININE REPETITIVE MATRIX 2"/>
    <property type="match status" value="1"/>
</dbReference>
<feature type="compositionally biased region" description="Basic and acidic residues" evidence="7">
    <location>
        <begin position="252"/>
        <end position="268"/>
    </location>
</feature>
<feature type="compositionally biased region" description="Low complexity" evidence="7">
    <location>
        <begin position="212"/>
        <end position="221"/>
    </location>
</feature>
<dbReference type="Gene3D" id="6.10.140.420">
    <property type="match status" value="1"/>
</dbReference>
<feature type="compositionally biased region" description="Basic and acidic residues" evidence="7">
    <location>
        <begin position="222"/>
        <end position="243"/>
    </location>
</feature>
<comment type="subcellular location">
    <subcellularLocation>
        <location evidence="1">Nucleus</location>
    </subcellularLocation>
</comment>
<keyword evidence="3" id="KW-0507">mRNA processing</keyword>
<comment type="similarity">
    <text evidence="2">Belongs to the CWC21 family.</text>
</comment>
<proteinExistence type="inferred from homology"/>
<organism evidence="9 10">
    <name type="scientific">Mya arenaria</name>
    <name type="common">Soft-shell clam</name>
    <dbReference type="NCBI Taxonomy" id="6604"/>
    <lineage>
        <taxon>Eukaryota</taxon>
        <taxon>Metazoa</taxon>
        <taxon>Spiralia</taxon>
        <taxon>Lophotrochozoa</taxon>
        <taxon>Mollusca</taxon>
        <taxon>Bivalvia</taxon>
        <taxon>Autobranchia</taxon>
        <taxon>Heteroconchia</taxon>
        <taxon>Euheterodonta</taxon>
        <taxon>Imparidentia</taxon>
        <taxon>Neoheterodontei</taxon>
        <taxon>Myida</taxon>
        <taxon>Myoidea</taxon>
        <taxon>Myidae</taxon>
        <taxon>Mya</taxon>
    </lineage>
</organism>
<evidence type="ECO:0000259" key="8">
    <source>
        <dbReference type="SMART" id="SM01115"/>
    </source>
</evidence>
<feature type="domain" description="CWF21" evidence="8">
    <location>
        <begin position="57"/>
        <end position="102"/>
    </location>
</feature>
<evidence type="ECO:0000256" key="1">
    <source>
        <dbReference type="ARBA" id="ARBA00004123"/>
    </source>
</evidence>
<evidence type="ECO:0000256" key="4">
    <source>
        <dbReference type="ARBA" id="ARBA00022728"/>
    </source>
</evidence>
<keyword evidence="10" id="KW-1185">Reference proteome</keyword>
<dbReference type="PANTHER" id="PTHR36562:SF5">
    <property type="entry name" value="SERINE_ARGININE REPETITIVE MATRIX 2"/>
    <property type="match status" value="1"/>
</dbReference>
<dbReference type="InterPro" id="IPR013170">
    <property type="entry name" value="mRNA_splic_Cwf21_dom"/>
</dbReference>
<name>A0ABY7DX61_MYAAR</name>
<dbReference type="Proteomes" id="UP001164746">
    <property type="component" value="Chromosome 4"/>
</dbReference>
<keyword evidence="5" id="KW-0508">mRNA splicing</keyword>
<dbReference type="Pfam" id="PF08312">
    <property type="entry name" value="cwf21"/>
    <property type="match status" value="1"/>
</dbReference>
<evidence type="ECO:0000256" key="3">
    <source>
        <dbReference type="ARBA" id="ARBA00022664"/>
    </source>
</evidence>
<sequence>MYNGIGLQTARGSGTNGYVQNNKAFIRHHKDRVDYKSEEEIKKLEAQMIKQPNKEILAHERKRKVELKCMEMEELMEEQGYSQEEIDNKVSLFRKMLMDKEGVQDGPTVEKDEFGRPIAKQTHQIAEATAEKNARLKEAFGISDYYQDGSSFDPNRKTKEDAAKALAMAQKKYADKSESSPERKSSKKKKSKKHRHDRDSPSKKRKHRRRSVSSSSCSSSDDSSHPSDHEPSSRSKPDQDRSQSRRSPSRSKSPEERRPRQEVRHRSEPLSSLSPSKSPGRGRSPSPSDKRSSRSPGFVCEEQEDVEIHRILELL</sequence>
<evidence type="ECO:0000256" key="7">
    <source>
        <dbReference type="SAM" id="MobiDB-lite"/>
    </source>
</evidence>
<accession>A0ABY7DX61</accession>